<evidence type="ECO:0000313" key="2">
    <source>
        <dbReference type="EMBL" id="KAK3316541.1"/>
    </source>
</evidence>
<proteinExistence type="predicted"/>
<feature type="region of interest" description="Disordered" evidence="1">
    <location>
        <begin position="128"/>
        <end position="201"/>
    </location>
</feature>
<feature type="compositionally biased region" description="Polar residues" evidence="1">
    <location>
        <begin position="156"/>
        <end position="168"/>
    </location>
</feature>
<comment type="caution">
    <text evidence="2">The sequence shown here is derived from an EMBL/GenBank/DDBJ whole genome shotgun (WGS) entry which is preliminary data.</text>
</comment>
<feature type="region of interest" description="Disordered" evidence="1">
    <location>
        <begin position="219"/>
        <end position="266"/>
    </location>
</feature>
<dbReference type="Proteomes" id="UP001283341">
    <property type="component" value="Unassembled WGS sequence"/>
</dbReference>
<feature type="region of interest" description="Disordered" evidence="1">
    <location>
        <begin position="1"/>
        <end position="25"/>
    </location>
</feature>
<feature type="compositionally biased region" description="Acidic residues" evidence="1">
    <location>
        <begin position="309"/>
        <end position="326"/>
    </location>
</feature>
<feature type="compositionally biased region" description="Basic and acidic residues" evidence="1">
    <location>
        <begin position="128"/>
        <end position="141"/>
    </location>
</feature>
<accession>A0AAE0I150</accession>
<organism evidence="2 3">
    <name type="scientific">Apodospora peruviana</name>
    <dbReference type="NCBI Taxonomy" id="516989"/>
    <lineage>
        <taxon>Eukaryota</taxon>
        <taxon>Fungi</taxon>
        <taxon>Dikarya</taxon>
        <taxon>Ascomycota</taxon>
        <taxon>Pezizomycotina</taxon>
        <taxon>Sordariomycetes</taxon>
        <taxon>Sordariomycetidae</taxon>
        <taxon>Sordariales</taxon>
        <taxon>Lasiosphaeriaceae</taxon>
        <taxon>Apodospora</taxon>
    </lineage>
</organism>
<feature type="compositionally biased region" description="Acidic residues" evidence="1">
    <location>
        <begin position="646"/>
        <end position="656"/>
    </location>
</feature>
<evidence type="ECO:0000313" key="3">
    <source>
        <dbReference type="Proteomes" id="UP001283341"/>
    </source>
</evidence>
<feature type="compositionally biased region" description="Basic and acidic residues" evidence="1">
    <location>
        <begin position="13"/>
        <end position="25"/>
    </location>
</feature>
<feature type="region of interest" description="Disordered" evidence="1">
    <location>
        <begin position="280"/>
        <end position="342"/>
    </location>
</feature>
<protein>
    <submittedName>
        <fullName evidence="2">Uncharacterized protein</fullName>
    </submittedName>
</protein>
<feature type="region of interest" description="Disordered" evidence="1">
    <location>
        <begin position="573"/>
        <end position="611"/>
    </location>
</feature>
<keyword evidence="3" id="KW-1185">Reference proteome</keyword>
<feature type="compositionally biased region" description="Polar residues" evidence="1">
    <location>
        <begin position="180"/>
        <end position="194"/>
    </location>
</feature>
<feature type="compositionally biased region" description="Polar residues" evidence="1">
    <location>
        <begin position="328"/>
        <end position="339"/>
    </location>
</feature>
<feature type="compositionally biased region" description="Polar residues" evidence="1">
    <location>
        <begin position="219"/>
        <end position="233"/>
    </location>
</feature>
<feature type="region of interest" description="Disordered" evidence="1">
    <location>
        <begin position="624"/>
        <end position="716"/>
    </location>
</feature>
<sequence length="900" mass="96774">MDVQVLTGESAPEQERRRSSAAGQKEETCGAWSEWLEHRHIAAVYQPPRLGALHKHHVSCHQLLGGLPHFTIPLISLILFTFPHDNWSNSCPEIHISHTLSTHSLSLSILEILNWLNSLKYKLTKGHVDSHENKRLPAKEQDDLEADDSPDRASTEARTSSGRQSSANDGPVPPPPVGLSTCSSAQRGSANNAPASVLPPNVTTWSSAARTWLATFSSASLSPSGATTRSSTRGLLATDELVPVPTSDSRARSTRQTSSTRQQAPALRCSVLQTPVLDVTGEEEQSAAGPQPPSSQIEDTIWVGGTPELDVEDEGENDDEADDDDFAVNNTAPTSSNVEMTPAAKAAIARPPGLQVRLTDRRPMEEEHGAPRNSHLAQRELLQPIGIVCRRDGTQNRYRVENFRNERGEQSGRIFGPPRVGTGLSFSSGQQHPLSVQAANTGEGLGSNCRGEEQVGTGTRNVQTEERAVQNLRGDARLVFGANLNRSTFQNRTEESRPSLSAGLSGLARAFADHHIVVGLDTSSPQAAVAGPGSGSVQAADGRMSSNLLSELTTSLPAAVPGSTVLFNQDPENELSLDSYDGSSEHLFSSPQSGLPVADPTTLQASENHDDEPINSVAEIASDPEHISSPPAMAVAPPASAQAPDDQMDIDSEDQPASEHQSTHAATMDSAQASDSLIDQPSDDQPSFTGWPFEITDEDAAGYDPIPDPPQPPAGWREVRYHSLQNIGTATEAFELNYGVDAVIVRALGPAASTSQAAEPILRYTDLERELQNFDRLLDVEALPQKAPLVDNPVPVTEPQSQDPLHHYHQYLRTQGHNPFANDHTPNTRCTGPYRFAWSPDVFMGALGADATEDLRPRETVPASSTAGQRPQGEEPGSGEPLDFDALEKEFLNLPDDSDN</sequence>
<feature type="compositionally biased region" description="Polar residues" evidence="1">
    <location>
        <begin position="658"/>
        <end position="688"/>
    </location>
</feature>
<gene>
    <name evidence="2" type="ORF">B0H66DRAFT_625767</name>
</gene>
<feature type="compositionally biased region" description="Low complexity" evidence="1">
    <location>
        <begin position="254"/>
        <end position="264"/>
    </location>
</feature>
<name>A0AAE0I150_9PEZI</name>
<feature type="region of interest" description="Disordered" evidence="1">
    <location>
        <begin position="853"/>
        <end position="885"/>
    </location>
</feature>
<dbReference type="AlphaFoldDB" id="A0AAE0I150"/>
<dbReference type="EMBL" id="JAUEDM010000005">
    <property type="protein sequence ID" value="KAK3316541.1"/>
    <property type="molecule type" value="Genomic_DNA"/>
</dbReference>
<evidence type="ECO:0000256" key="1">
    <source>
        <dbReference type="SAM" id="MobiDB-lite"/>
    </source>
</evidence>
<reference evidence="2" key="2">
    <citation type="submission" date="2023-06" db="EMBL/GenBank/DDBJ databases">
        <authorList>
            <consortium name="Lawrence Berkeley National Laboratory"/>
            <person name="Haridas S."/>
            <person name="Hensen N."/>
            <person name="Bonometti L."/>
            <person name="Westerberg I."/>
            <person name="Brannstrom I.O."/>
            <person name="Guillou S."/>
            <person name="Cros-Aarteil S."/>
            <person name="Calhoun S."/>
            <person name="Kuo A."/>
            <person name="Mondo S."/>
            <person name="Pangilinan J."/>
            <person name="Riley R."/>
            <person name="Labutti K."/>
            <person name="Andreopoulos B."/>
            <person name="Lipzen A."/>
            <person name="Chen C."/>
            <person name="Yanf M."/>
            <person name="Daum C."/>
            <person name="Ng V."/>
            <person name="Clum A."/>
            <person name="Steindorff A."/>
            <person name="Ohm R."/>
            <person name="Martin F."/>
            <person name="Silar P."/>
            <person name="Natvig D."/>
            <person name="Lalanne C."/>
            <person name="Gautier V."/>
            <person name="Ament-Velasquez S.L."/>
            <person name="Kruys A."/>
            <person name="Hutchinson M.I."/>
            <person name="Powell A.J."/>
            <person name="Barry K."/>
            <person name="Miller A.N."/>
            <person name="Grigoriev I.V."/>
            <person name="Debuchy R."/>
            <person name="Gladieux P."/>
            <person name="Thoren M.H."/>
            <person name="Johannesson H."/>
        </authorList>
    </citation>
    <scope>NUCLEOTIDE SEQUENCE</scope>
    <source>
        <strain evidence="2">CBS 118394</strain>
    </source>
</reference>
<reference evidence="2" key="1">
    <citation type="journal article" date="2023" name="Mol. Phylogenet. Evol.">
        <title>Genome-scale phylogeny and comparative genomics of the fungal order Sordariales.</title>
        <authorList>
            <person name="Hensen N."/>
            <person name="Bonometti L."/>
            <person name="Westerberg I."/>
            <person name="Brannstrom I.O."/>
            <person name="Guillou S."/>
            <person name="Cros-Aarteil S."/>
            <person name="Calhoun S."/>
            <person name="Haridas S."/>
            <person name="Kuo A."/>
            <person name="Mondo S."/>
            <person name="Pangilinan J."/>
            <person name="Riley R."/>
            <person name="LaButti K."/>
            <person name="Andreopoulos B."/>
            <person name="Lipzen A."/>
            <person name="Chen C."/>
            <person name="Yan M."/>
            <person name="Daum C."/>
            <person name="Ng V."/>
            <person name="Clum A."/>
            <person name="Steindorff A."/>
            <person name="Ohm R.A."/>
            <person name="Martin F."/>
            <person name="Silar P."/>
            <person name="Natvig D.O."/>
            <person name="Lalanne C."/>
            <person name="Gautier V."/>
            <person name="Ament-Velasquez S.L."/>
            <person name="Kruys A."/>
            <person name="Hutchinson M.I."/>
            <person name="Powell A.J."/>
            <person name="Barry K."/>
            <person name="Miller A.N."/>
            <person name="Grigoriev I.V."/>
            <person name="Debuchy R."/>
            <person name="Gladieux P."/>
            <person name="Hiltunen Thoren M."/>
            <person name="Johannesson H."/>
        </authorList>
    </citation>
    <scope>NUCLEOTIDE SEQUENCE</scope>
    <source>
        <strain evidence="2">CBS 118394</strain>
    </source>
</reference>
<feature type="compositionally biased region" description="Low complexity" evidence="1">
    <location>
        <begin position="628"/>
        <end position="645"/>
    </location>
</feature>